<evidence type="ECO:0000256" key="6">
    <source>
        <dbReference type="ARBA" id="ARBA00023136"/>
    </source>
</evidence>
<dbReference type="InterPro" id="IPR001133">
    <property type="entry name" value="NADH_UbQ_OxRdtase_chain4L/K"/>
</dbReference>
<protein>
    <submittedName>
        <fullName evidence="8">Nad4L</fullName>
    </submittedName>
</protein>
<reference evidence="8" key="1">
    <citation type="journal article" date="2020" name="J. Phycol.">
        <title>The Organelle Genomes in the Photosynthetic Red Algal Parasite Pterocladiophila hemisphaerica (Florideophyceae, Rhodophyta) Have Elevated Substitution Rates and Extreme Gene Loss in the Plastid Genome.</title>
        <authorList>
            <person name="Preuss M."/>
            <person name="Verbruggen H."/>
            <person name="Zuccarello G.C."/>
        </authorList>
    </citation>
    <scope>NUCLEOTIDE SEQUENCE</scope>
</reference>
<dbReference type="AlphaFoldDB" id="A0A6M3WWW5"/>
<dbReference type="PANTHER" id="PTHR11434:SF16">
    <property type="entry name" value="NADH-UBIQUINONE OXIDOREDUCTASE CHAIN 4L"/>
    <property type="match status" value="1"/>
</dbReference>
<evidence type="ECO:0000256" key="7">
    <source>
        <dbReference type="SAM" id="Phobius"/>
    </source>
</evidence>
<feature type="transmembrane region" description="Helical" evidence="7">
    <location>
        <begin position="6"/>
        <end position="24"/>
    </location>
</feature>
<dbReference type="HAMAP" id="MF_01456">
    <property type="entry name" value="NDH1_NuoK"/>
    <property type="match status" value="1"/>
</dbReference>
<dbReference type="Pfam" id="PF00420">
    <property type="entry name" value="Oxidored_q2"/>
    <property type="match status" value="1"/>
</dbReference>
<evidence type="ECO:0000313" key="8">
    <source>
        <dbReference type="EMBL" id="QJH88483.1"/>
    </source>
</evidence>
<sequence>MVYQINIFITFFLVLLISLCGIILNHRNILVILMSLELMFFSISIIFILSSIQFDSVIGQIFSLLILTVAASESAIGLAFLVIYYRIQLIISIEFLNLMKG</sequence>
<keyword evidence="6 7" id="KW-0472">Membrane</keyword>
<accession>A0A6M3WWW5</accession>
<organism evidence="8">
    <name type="scientific">Pterocladiophila hemisphaerica</name>
    <dbReference type="NCBI Taxonomy" id="2712948"/>
    <lineage>
        <taxon>Eukaryota</taxon>
        <taxon>Rhodophyta</taxon>
        <taxon>Florideophyceae</taxon>
        <taxon>Rhodymeniophycidae</taxon>
        <taxon>Gracilariales</taxon>
        <taxon>Pterocladiophilaceae</taxon>
        <taxon>Pterocladiophila</taxon>
    </lineage>
</organism>
<keyword evidence="5 7" id="KW-1133">Transmembrane helix</keyword>
<dbReference type="PANTHER" id="PTHR11434">
    <property type="entry name" value="NADH-UBIQUINONE OXIDOREDUCTASE SUBUNIT ND4L"/>
    <property type="match status" value="1"/>
</dbReference>
<feature type="transmembrane region" description="Helical" evidence="7">
    <location>
        <begin position="61"/>
        <end position="85"/>
    </location>
</feature>
<proteinExistence type="inferred from homology"/>
<evidence type="ECO:0000256" key="2">
    <source>
        <dbReference type="ARBA" id="ARBA00010519"/>
    </source>
</evidence>
<dbReference type="EMBL" id="MT117919">
    <property type="protein sequence ID" value="QJH88483.1"/>
    <property type="molecule type" value="Genomic_DNA"/>
</dbReference>
<comment type="similarity">
    <text evidence="2">Belongs to the complex I subunit 4L family.</text>
</comment>
<keyword evidence="3" id="KW-0813">Transport</keyword>
<gene>
    <name evidence="8" type="primary">nad4L</name>
</gene>
<dbReference type="GO" id="GO:0042773">
    <property type="term" value="P:ATP synthesis coupled electron transport"/>
    <property type="evidence" value="ECO:0007669"/>
    <property type="project" value="InterPro"/>
</dbReference>
<dbReference type="GO" id="GO:0030964">
    <property type="term" value="C:NADH dehydrogenase complex"/>
    <property type="evidence" value="ECO:0007669"/>
    <property type="project" value="TreeGrafter"/>
</dbReference>
<feature type="transmembrane region" description="Helical" evidence="7">
    <location>
        <begin position="29"/>
        <end position="49"/>
    </location>
</feature>
<geneLocation type="mitochondrion" evidence="8"/>
<dbReference type="Gene3D" id="1.10.287.3510">
    <property type="match status" value="1"/>
</dbReference>
<evidence type="ECO:0000256" key="4">
    <source>
        <dbReference type="ARBA" id="ARBA00022692"/>
    </source>
</evidence>
<evidence type="ECO:0000256" key="3">
    <source>
        <dbReference type="ARBA" id="ARBA00022448"/>
    </source>
</evidence>
<evidence type="ECO:0000256" key="1">
    <source>
        <dbReference type="ARBA" id="ARBA00004141"/>
    </source>
</evidence>
<dbReference type="GO" id="GO:0016651">
    <property type="term" value="F:oxidoreductase activity, acting on NAD(P)H"/>
    <property type="evidence" value="ECO:0007669"/>
    <property type="project" value="InterPro"/>
</dbReference>
<keyword evidence="4 7" id="KW-0812">Transmembrane</keyword>
<comment type="subcellular location">
    <subcellularLocation>
        <location evidence="1">Membrane</location>
        <topology evidence="1">Multi-pass membrane protein</topology>
    </subcellularLocation>
</comment>
<dbReference type="InterPro" id="IPR039428">
    <property type="entry name" value="NUOK/Mnh_C1-like"/>
</dbReference>
<evidence type="ECO:0000256" key="5">
    <source>
        <dbReference type="ARBA" id="ARBA00022989"/>
    </source>
</evidence>
<name>A0A6M3WWW5_9FLOR</name>
<keyword evidence="8" id="KW-0496">Mitochondrion</keyword>